<proteinExistence type="predicted"/>
<dbReference type="InterPro" id="IPR023111">
    <property type="entry name" value="Titin-like_dom_sf"/>
</dbReference>
<dbReference type="GO" id="GO:0035995">
    <property type="term" value="P:detection of muscle stretch"/>
    <property type="evidence" value="ECO:0007669"/>
    <property type="project" value="TreeGrafter"/>
</dbReference>
<dbReference type="Pfam" id="PF09470">
    <property type="entry name" value="Telethonin"/>
    <property type="match status" value="1"/>
</dbReference>
<dbReference type="GO" id="GO:0031432">
    <property type="term" value="F:titin binding"/>
    <property type="evidence" value="ECO:0007669"/>
    <property type="project" value="TreeGrafter"/>
</dbReference>
<protein>
    <submittedName>
        <fullName evidence="1">Uncharacterized protein</fullName>
    </submittedName>
</protein>
<dbReference type="GO" id="GO:0030018">
    <property type="term" value="C:Z disc"/>
    <property type="evidence" value="ECO:0007669"/>
    <property type="project" value="TreeGrafter"/>
</dbReference>
<reference evidence="1" key="2">
    <citation type="submission" date="2025-09" db="UniProtKB">
        <authorList>
            <consortium name="Ensembl"/>
        </authorList>
    </citation>
    <scope>IDENTIFICATION</scope>
</reference>
<dbReference type="OMA" id="WEDLTME"/>
<dbReference type="Proteomes" id="UP000594220">
    <property type="component" value="Unplaced"/>
</dbReference>
<dbReference type="PANTHER" id="PTHR15143">
    <property type="entry name" value="TELETHONIN"/>
    <property type="match status" value="1"/>
</dbReference>
<dbReference type="GO" id="GO:0030674">
    <property type="term" value="F:protein-macromolecule adaptor activity"/>
    <property type="evidence" value="ECO:0007669"/>
    <property type="project" value="TreeGrafter"/>
</dbReference>
<dbReference type="GO" id="GO:0060048">
    <property type="term" value="P:cardiac muscle contraction"/>
    <property type="evidence" value="ECO:0007669"/>
    <property type="project" value="TreeGrafter"/>
</dbReference>
<name>A0A7M4G019_CROPO</name>
<evidence type="ECO:0000313" key="2">
    <source>
        <dbReference type="Proteomes" id="UP000594220"/>
    </source>
</evidence>
<dbReference type="InterPro" id="IPR015667">
    <property type="entry name" value="Telethonin"/>
</dbReference>
<dbReference type="GeneTree" id="ENSGT00390000012014"/>
<organism evidence="1 2">
    <name type="scientific">Crocodylus porosus</name>
    <name type="common">Saltwater crocodile</name>
    <name type="synonym">Estuarine crocodile</name>
    <dbReference type="NCBI Taxonomy" id="8502"/>
    <lineage>
        <taxon>Eukaryota</taxon>
        <taxon>Metazoa</taxon>
        <taxon>Chordata</taxon>
        <taxon>Craniata</taxon>
        <taxon>Vertebrata</taxon>
        <taxon>Euteleostomi</taxon>
        <taxon>Archelosauria</taxon>
        <taxon>Archosauria</taxon>
        <taxon>Crocodylia</taxon>
        <taxon>Longirostres</taxon>
        <taxon>Crocodylidae</taxon>
        <taxon>Crocodylus</taxon>
    </lineage>
</organism>
<dbReference type="GO" id="GO:0048769">
    <property type="term" value="P:sarcomerogenesis"/>
    <property type="evidence" value="ECO:0007669"/>
    <property type="project" value="TreeGrafter"/>
</dbReference>
<accession>A0A7M4G019</accession>
<dbReference type="GO" id="GO:0003009">
    <property type="term" value="P:skeletal muscle contraction"/>
    <property type="evidence" value="ECO:0007669"/>
    <property type="project" value="TreeGrafter"/>
</dbReference>
<dbReference type="PANTHER" id="PTHR15143:SF0">
    <property type="entry name" value="TELETHONIN"/>
    <property type="match status" value="1"/>
</dbReference>
<dbReference type="GO" id="GO:0030240">
    <property type="term" value="P:skeletal muscle thin filament assembly"/>
    <property type="evidence" value="ECO:0007669"/>
    <property type="project" value="TreeGrafter"/>
</dbReference>
<dbReference type="GO" id="GO:0008307">
    <property type="term" value="F:structural constituent of muscle"/>
    <property type="evidence" value="ECO:0007669"/>
    <property type="project" value="TreeGrafter"/>
</dbReference>
<dbReference type="GO" id="GO:0030241">
    <property type="term" value="P:skeletal muscle myosin thick filament assembly"/>
    <property type="evidence" value="ECO:0007669"/>
    <property type="project" value="TreeGrafter"/>
</dbReference>
<dbReference type="GO" id="GO:0055008">
    <property type="term" value="P:cardiac muscle tissue morphogenesis"/>
    <property type="evidence" value="ECO:0007669"/>
    <property type="project" value="TreeGrafter"/>
</dbReference>
<dbReference type="GO" id="GO:0055003">
    <property type="term" value="P:cardiac myofibril assembly"/>
    <property type="evidence" value="ECO:0007669"/>
    <property type="project" value="TreeGrafter"/>
</dbReference>
<sequence length="149" mass="17161">MFSAALNCPGTVHLTVLNCDVEEKNIANKEFYTLLWEDLTMETRQQERTALLERNSVCHEKYEKQQQDTFLVQRSPYLNIQMGRLGEQMRQYQLPYKNVLPVPLFMPCKGRAHQQGLAACSTLCRIKGLQEPTEDTGLYVRSAGRSLTF</sequence>
<evidence type="ECO:0000313" key="1">
    <source>
        <dbReference type="Ensembl" id="ENSCPRP00005020390.1"/>
    </source>
</evidence>
<reference evidence="1" key="1">
    <citation type="submission" date="2025-08" db="UniProtKB">
        <authorList>
            <consortium name="Ensembl"/>
        </authorList>
    </citation>
    <scope>IDENTIFICATION</scope>
</reference>
<dbReference type="Ensembl" id="ENSCPRT00005023818.1">
    <property type="protein sequence ID" value="ENSCPRP00005020390.1"/>
    <property type="gene ID" value="ENSCPRG00005014188.1"/>
</dbReference>
<dbReference type="AlphaFoldDB" id="A0A7M4G019"/>
<dbReference type="Gene3D" id="2.20.160.10">
    <property type="entry name" value="titin domain like"/>
    <property type="match status" value="1"/>
</dbReference>
<keyword evidence="2" id="KW-1185">Reference proteome</keyword>
<dbReference type="GO" id="GO:0070080">
    <property type="term" value="F:titin Z domain binding"/>
    <property type="evidence" value="ECO:0007669"/>
    <property type="project" value="TreeGrafter"/>
</dbReference>